<feature type="transmembrane region" description="Helical" evidence="1">
    <location>
        <begin position="20"/>
        <end position="40"/>
    </location>
</feature>
<protein>
    <submittedName>
        <fullName evidence="4">DUF3048 domain-containing protein</fullName>
    </submittedName>
</protein>
<evidence type="ECO:0000313" key="5">
    <source>
        <dbReference type="Proteomes" id="UP000676325"/>
    </source>
</evidence>
<dbReference type="SUPFAM" id="SSF159774">
    <property type="entry name" value="YerB-like"/>
    <property type="match status" value="1"/>
</dbReference>
<comment type="caution">
    <text evidence="4">The sequence shown here is derived from an EMBL/GenBank/DDBJ whole genome shotgun (WGS) entry which is preliminary data.</text>
</comment>
<dbReference type="Pfam" id="PF11258">
    <property type="entry name" value="DUF3048"/>
    <property type="match status" value="1"/>
</dbReference>
<gene>
    <name evidence="4" type="ORF">KDK95_15630</name>
</gene>
<keyword evidence="1" id="KW-0812">Transmembrane</keyword>
<dbReference type="InterPro" id="IPR035328">
    <property type="entry name" value="DUF3048_C"/>
</dbReference>
<feature type="domain" description="DUF3048" evidence="3">
    <location>
        <begin position="228"/>
        <end position="339"/>
    </location>
</feature>
<feature type="domain" description="DUF3048" evidence="2">
    <location>
        <begin position="63"/>
        <end position="200"/>
    </location>
</feature>
<evidence type="ECO:0000256" key="1">
    <source>
        <dbReference type="SAM" id="Phobius"/>
    </source>
</evidence>
<accession>A0A941E7G5</accession>
<dbReference type="Pfam" id="PF17479">
    <property type="entry name" value="DUF3048_C"/>
    <property type="match status" value="1"/>
</dbReference>
<dbReference type="Gene3D" id="3.50.90.10">
    <property type="entry name" value="YerB-like"/>
    <property type="match status" value="1"/>
</dbReference>
<evidence type="ECO:0000259" key="2">
    <source>
        <dbReference type="Pfam" id="PF11258"/>
    </source>
</evidence>
<evidence type="ECO:0000259" key="3">
    <source>
        <dbReference type="Pfam" id="PF17479"/>
    </source>
</evidence>
<dbReference type="EMBL" id="JAGSOH010000041">
    <property type="protein sequence ID" value="MBR7827750.1"/>
    <property type="molecule type" value="Genomic_DNA"/>
</dbReference>
<keyword evidence="1" id="KW-1133">Transmembrane helix</keyword>
<dbReference type="InterPro" id="IPR021416">
    <property type="entry name" value="DUF3048_N"/>
</dbReference>
<organism evidence="4 5">
    <name type="scientific">Actinospica acidithermotolerans</name>
    <dbReference type="NCBI Taxonomy" id="2828514"/>
    <lineage>
        <taxon>Bacteria</taxon>
        <taxon>Bacillati</taxon>
        <taxon>Actinomycetota</taxon>
        <taxon>Actinomycetes</taxon>
        <taxon>Catenulisporales</taxon>
        <taxon>Actinospicaceae</taxon>
        <taxon>Actinospica</taxon>
    </lineage>
</organism>
<dbReference type="AlphaFoldDB" id="A0A941E7G5"/>
<dbReference type="Proteomes" id="UP000676325">
    <property type="component" value="Unassembled WGS sequence"/>
</dbReference>
<proteinExistence type="predicted"/>
<keyword evidence="1" id="KW-0472">Membrane</keyword>
<reference evidence="4" key="1">
    <citation type="submission" date="2021-04" db="EMBL/GenBank/DDBJ databases">
        <title>Genome based classification of Actinospica acidithermotolerans sp. nov., an actinobacterium isolated from an Indonesian hot spring.</title>
        <authorList>
            <person name="Kusuma A.B."/>
            <person name="Putra K.E."/>
            <person name="Nafisah S."/>
            <person name="Loh J."/>
            <person name="Nouioui I."/>
            <person name="Goodfellow M."/>
        </authorList>
    </citation>
    <scope>NUCLEOTIDE SEQUENCE</scope>
    <source>
        <strain evidence="4">MGRD01-02</strain>
    </source>
</reference>
<keyword evidence="5" id="KW-1185">Reference proteome</keyword>
<sequence>MTWPHNHSVGLGSASARTKLIAAGALALVVLAAILIPLLVKGSGNGGAAGGPTPGSGPAVNPLTGLPGSAGRIVAVKIDNIVYARPQTGIDSADVVYAIEVEGGLSRFLAVFDANHLPSGGVIGPVRSARESDLPILQQYGKVAFAYSGALSKFLPLLARADVFNASPTQVPNAFSRSGDRPAPYNEYVSPAAVLQKYPDSAVARDVGFRFGTAPAGGVATASFTARMPAASFTFTWDAAGGKYLVAMDGKAAQTTDGAQMGAPTIVIQKVAETTSPHGFRDVPSQLSPYAPTVGSGADVVLRGGRAYAGSWSRPTAADMTSYTFDGQTMTFAPGQLWIILEPA</sequence>
<evidence type="ECO:0000313" key="4">
    <source>
        <dbReference type="EMBL" id="MBR7827750.1"/>
    </source>
</evidence>
<dbReference type="InterPro" id="IPR023158">
    <property type="entry name" value="YerB-like_sf"/>
</dbReference>
<name>A0A941E7G5_9ACTN</name>